<dbReference type="Pfam" id="PF01814">
    <property type="entry name" value="Hemerythrin"/>
    <property type="match status" value="1"/>
</dbReference>
<dbReference type="Gene3D" id="1.20.120.520">
    <property type="entry name" value="nmb1532 protein domain like"/>
    <property type="match status" value="1"/>
</dbReference>
<dbReference type="KEGG" id="mmyr:MXMO3_02830"/>
<dbReference type="AlphaFoldDB" id="A0A2R4MH80"/>
<protein>
    <recommendedName>
        <fullName evidence="2">Hemerythrin-like domain-containing protein</fullName>
    </recommendedName>
</protein>
<evidence type="ECO:0000313" key="3">
    <source>
        <dbReference type="EMBL" id="AVX05340.1"/>
    </source>
</evidence>
<feature type="region of interest" description="Disordered" evidence="1">
    <location>
        <begin position="1"/>
        <end position="26"/>
    </location>
</feature>
<dbReference type="STRING" id="1122213.GCA_000423365_00465"/>
<dbReference type="EMBL" id="CP021330">
    <property type="protein sequence ID" value="AVX05340.1"/>
    <property type="molecule type" value="Genomic_DNA"/>
</dbReference>
<dbReference type="InterPro" id="IPR012312">
    <property type="entry name" value="Hemerythrin-like"/>
</dbReference>
<gene>
    <name evidence="3" type="ORF">MXMO3_02830</name>
</gene>
<sequence length="186" mass="21552">MSKDIQIPDDSTRPKAPDFGNLNEHQRQPMRHLRAIHEHHRRNMRMMRTLLEGVRTGDTSASEFHAQIKDNPIFENYQIFGNLCGQHCQMVNGHHQIEDMHMFPALEGRKKALDKVVKRLREEHKVVHALLVQLNDEAARLIDDPSDAQFERTVAAHEKLEKLLLSHFGYEEDEVGPAMGYYELAV</sequence>
<dbReference type="RefSeq" id="WP_027833683.1">
    <property type="nucleotide sequence ID" value="NZ_CP021330.1"/>
</dbReference>
<keyword evidence="4" id="KW-1185">Reference proteome</keyword>
<dbReference type="PANTHER" id="PTHR38048:SF1">
    <property type="entry name" value="HEMERYTHRIN-LIKE DOMAIN-CONTAINING PROTEIN"/>
    <property type="match status" value="1"/>
</dbReference>
<evidence type="ECO:0000256" key="1">
    <source>
        <dbReference type="SAM" id="MobiDB-lite"/>
    </source>
</evidence>
<reference evidence="3 4" key="1">
    <citation type="submission" date="2017-05" db="EMBL/GenBank/DDBJ databases">
        <title>Genome Analysis of Maritalea myrionectae HL2708#5.</title>
        <authorList>
            <consortium name="Cotde Inc.-PKNU"/>
            <person name="Jang D."/>
            <person name="Oh H.-M."/>
        </authorList>
    </citation>
    <scope>NUCLEOTIDE SEQUENCE [LARGE SCALE GENOMIC DNA]</scope>
    <source>
        <strain evidence="3 4">HL2708#5</strain>
    </source>
</reference>
<evidence type="ECO:0000313" key="4">
    <source>
        <dbReference type="Proteomes" id="UP000258927"/>
    </source>
</evidence>
<organism evidence="3 4">
    <name type="scientific">Maritalea myrionectae</name>
    <dbReference type="NCBI Taxonomy" id="454601"/>
    <lineage>
        <taxon>Bacteria</taxon>
        <taxon>Pseudomonadati</taxon>
        <taxon>Pseudomonadota</taxon>
        <taxon>Alphaproteobacteria</taxon>
        <taxon>Hyphomicrobiales</taxon>
        <taxon>Devosiaceae</taxon>
        <taxon>Maritalea</taxon>
    </lineage>
</organism>
<name>A0A2R4MH80_9HYPH</name>
<dbReference type="Proteomes" id="UP000258927">
    <property type="component" value="Chromosome"/>
</dbReference>
<evidence type="ECO:0000259" key="2">
    <source>
        <dbReference type="Pfam" id="PF01814"/>
    </source>
</evidence>
<accession>A0A2R4MH80</accession>
<proteinExistence type="predicted"/>
<dbReference type="InterPro" id="IPR053206">
    <property type="entry name" value="Dimeric_xanthone_biosynth"/>
</dbReference>
<dbReference type="PANTHER" id="PTHR38048">
    <property type="entry name" value="EXPRESSED PROTEIN"/>
    <property type="match status" value="1"/>
</dbReference>
<feature type="domain" description="Hemerythrin-like" evidence="2">
    <location>
        <begin position="34"/>
        <end position="178"/>
    </location>
</feature>